<dbReference type="InterPro" id="IPR019826">
    <property type="entry name" value="Carboxylesterase_B_AS"/>
</dbReference>
<dbReference type="Pfam" id="PF00135">
    <property type="entry name" value="COesterase"/>
    <property type="match status" value="1"/>
</dbReference>
<name>S0DEQ5_9ZZZZ</name>
<dbReference type="InterPro" id="IPR002018">
    <property type="entry name" value="CarbesteraseB"/>
</dbReference>
<organism evidence="4">
    <name type="scientific">termite gut metagenome</name>
    <dbReference type="NCBI Taxonomy" id="433724"/>
    <lineage>
        <taxon>unclassified sequences</taxon>
        <taxon>metagenomes</taxon>
        <taxon>organismal metagenomes</taxon>
    </lineage>
</organism>
<gene>
    <name evidence="4" type="ORF">BN138_622</name>
</gene>
<dbReference type="GO" id="GO:0016787">
    <property type="term" value="F:hydrolase activity"/>
    <property type="evidence" value="ECO:0007669"/>
    <property type="project" value="UniProtKB-KW"/>
</dbReference>
<evidence type="ECO:0000256" key="1">
    <source>
        <dbReference type="ARBA" id="ARBA00005964"/>
    </source>
</evidence>
<dbReference type="Gene3D" id="3.40.50.1820">
    <property type="entry name" value="alpha/beta hydrolase"/>
    <property type="match status" value="1"/>
</dbReference>
<evidence type="ECO:0000256" key="2">
    <source>
        <dbReference type="ARBA" id="ARBA00022801"/>
    </source>
</evidence>
<evidence type="ECO:0000259" key="3">
    <source>
        <dbReference type="Pfam" id="PF00135"/>
    </source>
</evidence>
<dbReference type="EMBL" id="HF548302">
    <property type="protein sequence ID" value="CCO21434.1"/>
    <property type="molecule type" value="Genomic_DNA"/>
</dbReference>
<proteinExistence type="inferred from homology"/>
<evidence type="ECO:0000313" key="4">
    <source>
        <dbReference type="EMBL" id="CCO21434.1"/>
    </source>
</evidence>
<dbReference type="InterPro" id="IPR050309">
    <property type="entry name" value="Type-B_Carboxylest/Lipase"/>
</dbReference>
<reference evidence="4" key="2">
    <citation type="journal article" date="2013" name="Biotechnol. Biofuels">
        <title>Mining for hemicellulases in the fungus-growing termite Pseudacanthotermes militaris using functional metagenomics.</title>
        <authorList>
            <person name="Bastien G."/>
            <person name="Arnal G."/>
            <person name="Bozonnet S."/>
            <person name="Laguerre S."/>
            <person name="Ferreira F."/>
            <person name="Faure R."/>
            <person name="Henrissat B."/>
            <person name="Lefevre F."/>
            <person name="Robe P."/>
            <person name="Bouchez O."/>
            <person name="Noirot C."/>
            <person name="Dumon C."/>
            <person name="O'Donohue M."/>
        </authorList>
    </citation>
    <scope>NUCLEOTIDE SEQUENCE</scope>
</reference>
<accession>S0DEQ5</accession>
<dbReference type="AlphaFoldDB" id="S0DEQ5"/>
<comment type="similarity">
    <text evidence="1">Belongs to the type-B carboxylesterase/lipase family.</text>
</comment>
<reference evidence="4" key="1">
    <citation type="submission" date="2012-10" db="EMBL/GenBank/DDBJ databases">
        <authorList>
            <person name="Sandrine L."/>
        </authorList>
    </citation>
    <scope>NUCLEOTIDE SEQUENCE</scope>
</reference>
<dbReference type="PROSITE" id="PS00122">
    <property type="entry name" value="CARBOXYLESTERASE_B_1"/>
    <property type="match status" value="1"/>
</dbReference>
<keyword evidence="2" id="KW-0378">Hydrolase</keyword>
<dbReference type="PANTHER" id="PTHR11559">
    <property type="entry name" value="CARBOXYLESTERASE"/>
    <property type="match status" value="1"/>
</dbReference>
<feature type="domain" description="Carboxylesterase type B" evidence="3">
    <location>
        <begin position="43"/>
        <end position="529"/>
    </location>
</feature>
<protein>
    <submittedName>
        <fullName evidence="4">Putative esterase</fullName>
    </submittedName>
</protein>
<sequence>MKNPSIPLCAFCAALLLLPSCHGSAGRGRTLCDGEITADSSHAIVRTASGEVAGYIDQGVFTFKGIPYARAERFMPPVDPEPWTEVRSSRAYGPVAMQEARSGWWFDRTAFWFDWDDGFAGEDCLRVNVWSPGVENGKRRPVMVWLHGGGYSAGSSQELPSYDGAALAAKGDVVVVSINHRLNVLGFLDLSAFGDKYASSGNAGMLDIVAALKWVRTNIGAFGGDANNVTIFGQSGGGGKVSTLMGMPAAKGLFHKAIVQSGSLTASMESQYSRRIGVATLEELGIGATELDKLADIPYNIMIEAGNRAVERVRDEMVKNGGPNAFIFGWGPTVDGNVLPAHPFSPAAPGISRDIPIIIGTTAHEFPGSMADPALWNISLEGAKKELAARYGDNTDAFMDAFAKTYPDYTPRDFFDVDLRFRPMALKQAELKHAQGGAPVWMYLFTWESPVLDGMFRSMHCIELPFVFDNIARCRQMTGGGENARVLADRMSSAWLAFARTGDPNTAELPRWEPYDPAKGATMRFDERCEILYNHDRELLRIAGGK</sequence>
<dbReference type="SUPFAM" id="SSF53474">
    <property type="entry name" value="alpha/beta-Hydrolases"/>
    <property type="match status" value="1"/>
</dbReference>
<dbReference type="ESTHER" id="9zzzz-s0deq5">
    <property type="family name" value="Carb_B_Bacteria"/>
</dbReference>
<dbReference type="InterPro" id="IPR029058">
    <property type="entry name" value="AB_hydrolase_fold"/>
</dbReference>